<reference evidence="2 3" key="2">
    <citation type="submission" date="2016-08" db="EMBL/GenBank/DDBJ databases">
        <title>Pervasive Adenine N6-methylation of Active Genes in Fungi.</title>
        <authorList>
            <consortium name="DOE Joint Genome Institute"/>
            <person name="Mondo S.J."/>
            <person name="Dannebaum R.O."/>
            <person name="Kuo R.C."/>
            <person name="Labutti K."/>
            <person name="Haridas S."/>
            <person name="Kuo A."/>
            <person name="Salamov A."/>
            <person name="Ahrendt S.R."/>
            <person name="Lipzen A."/>
            <person name="Sullivan W."/>
            <person name="Andreopoulos W.B."/>
            <person name="Clum A."/>
            <person name="Lindquist E."/>
            <person name="Daum C."/>
            <person name="Ramamoorthy G.K."/>
            <person name="Gryganskyi A."/>
            <person name="Culley D."/>
            <person name="Magnuson J.K."/>
            <person name="James T.Y."/>
            <person name="O'Malley M.A."/>
            <person name="Stajich J.E."/>
            <person name="Spatafora J.W."/>
            <person name="Visel A."/>
            <person name="Grigoriev I.V."/>
        </authorList>
    </citation>
    <scope>NUCLEOTIDE SEQUENCE [LARGE SCALE GENOMIC DNA]</scope>
    <source>
        <strain evidence="3">finn</strain>
    </source>
</reference>
<dbReference type="OrthoDB" id="10431407at2759"/>
<gene>
    <name evidence="2" type="ORF">BCR36DRAFT_365841</name>
</gene>
<evidence type="ECO:0000256" key="1">
    <source>
        <dbReference type="SAM" id="Phobius"/>
    </source>
</evidence>
<feature type="transmembrane region" description="Helical" evidence="1">
    <location>
        <begin position="113"/>
        <end position="134"/>
    </location>
</feature>
<keyword evidence="1" id="KW-0812">Transmembrane</keyword>
<dbReference type="Proteomes" id="UP000193719">
    <property type="component" value="Unassembled WGS sequence"/>
</dbReference>
<evidence type="ECO:0000313" key="2">
    <source>
        <dbReference type="EMBL" id="ORX61264.1"/>
    </source>
</evidence>
<evidence type="ECO:0000313" key="3">
    <source>
        <dbReference type="Proteomes" id="UP000193719"/>
    </source>
</evidence>
<dbReference type="EMBL" id="MCFH01000001">
    <property type="protein sequence ID" value="ORX61264.1"/>
    <property type="molecule type" value="Genomic_DNA"/>
</dbReference>
<keyword evidence="1" id="KW-0472">Membrane</keyword>
<dbReference type="AlphaFoldDB" id="A0A1Y1VPE2"/>
<accession>A0A1Y1VPE2</accession>
<keyword evidence="3" id="KW-1185">Reference proteome</keyword>
<organism evidence="2 3">
    <name type="scientific">Piromyces finnis</name>
    <dbReference type="NCBI Taxonomy" id="1754191"/>
    <lineage>
        <taxon>Eukaryota</taxon>
        <taxon>Fungi</taxon>
        <taxon>Fungi incertae sedis</taxon>
        <taxon>Chytridiomycota</taxon>
        <taxon>Chytridiomycota incertae sedis</taxon>
        <taxon>Neocallimastigomycetes</taxon>
        <taxon>Neocallimastigales</taxon>
        <taxon>Neocallimastigaceae</taxon>
        <taxon>Piromyces</taxon>
    </lineage>
</organism>
<comment type="caution">
    <text evidence="2">The sequence shown here is derived from an EMBL/GenBank/DDBJ whole genome shotgun (WGS) entry which is preliminary data.</text>
</comment>
<keyword evidence="1" id="KW-1133">Transmembrane helix</keyword>
<reference evidence="2 3" key="1">
    <citation type="submission" date="2016-08" db="EMBL/GenBank/DDBJ databases">
        <title>Genomes of anaerobic fungi encode conserved fungal cellulosomes for biomass hydrolysis.</title>
        <authorList>
            <consortium name="DOE Joint Genome Institute"/>
            <person name="Haitjema C.H."/>
            <person name="Gilmore S.P."/>
            <person name="Henske J.K."/>
            <person name="Solomon K.V."/>
            <person name="De Groot R."/>
            <person name="Kuo A."/>
            <person name="Mondo S.J."/>
            <person name="Salamov A.A."/>
            <person name="Labutti K."/>
            <person name="Zhao Z."/>
            <person name="Chiniquy J."/>
            <person name="Barry K."/>
            <person name="Brewer H.M."/>
            <person name="Purvine S.O."/>
            <person name="Wright A.T."/>
            <person name="Boxma B."/>
            <person name="Van Alen T."/>
            <person name="Hackstein J.H."/>
            <person name="Baker S.E."/>
            <person name="Grigoriev I.V."/>
            <person name="O'Malley M.A."/>
        </authorList>
    </citation>
    <scope>NUCLEOTIDE SEQUENCE [LARGE SCALE GENOMIC DNA]</scope>
    <source>
        <strain evidence="3">finn</strain>
    </source>
</reference>
<proteinExistence type="predicted"/>
<sequence>MNLVSIVSIGGEYFSNIKDNNENKIFLSCNKNIIQKFVKKIRVEGICMINNNNPSYICRTTKEGPNFKVKFILTFEEKCTKDDECGDLADCLKNKICVHQNEPEESSNTFMKYIIVFYCCYLSIAIVLIVIYYVKQNDKKEKENNSYYFLIF</sequence>
<protein>
    <submittedName>
        <fullName evidence="2">Uncharacterized protein</fullName>
    </submittedName>
</protein>
<name>A0A1Y1VPE2_9FUNG</name>